<dbReference type="PANTHER" id="PTHR43840:SF15">
    <property type="entry name" value="MITOCHONDRIAL METAL TRANSPORTER 1-RELATED"/>
    <property type="match status" value="1"/>
</dbReference>
<feature type="domain" description="Cation efflux protein transmembrane" evidence="8">
    <location>
        <begin position="12"/>
        <end position="210"/>
    </location>
</feature>
<keyword evidence="5 7" id="KW-1133">Transmembrane helix</keyword>
<dbReference type="RefSeq" id="WP_380969276.1">
    <property type="nucleotide sequence ID" value="NZ_JBHTCO010000042.1"/>
</dbReference>
<keyword evidence="6 7" id="KW-0472">Membrane</keyword>
<evidence type="ECO:0000256" key="3">
    <source>
        <dbReference type="ARBA" id="ARBA00022448"/>
    </source>
</evidence>
<comment type="similarity">
    <text evidence="2">Belongs to the cation diffusion facilitator (CDF) transporter (TC 2.A.4) family.</text>
</comment>
<accession>A0ABW2Q0H4</accession>
<evidence type="ECO:0000256" key="5">
    <source>
        <dbReference type="ARBA" id="ARBA00022989"/>
    </source>
</evidence>
<dbReference type="Gene3D" id="3.30.70.1350">
    <property type="entry name" value="Cation efflux protein, cytoplasmic domain"/>
    <property type="match status" value="1"/>
</dbReference>
<dbReference type="Pfam" id="PF01545">
    <property type="entry name" value="Cation_efflux"/>
    <property type="match status" value="1"/>
</dbReference>
<name>A0ABW2Q0H4_9BACL</name>
<comment type="caution">
    <text evidence="10">The sequence shown here is derived from an EMBL/GenBank/DDBJ whole genome shotgun (WGS) entry which is preliminary data.</text>
</comment>
<evidence type="ECO:0000256" key="4">
    <source>
        <dbReference type="ARBA" id="ARBA00022692"/>
    </source>
</evidence>
<dbReference type="InterPro" id="IPR027470">
    <property type="entry name" value="Cation_efflux_CTD"/>
</dbReference>
<proteinExistence type="inferred from homology"/>
<dbReference type="SUPFAM" id="SSF161111">
    <property type="entry name" value="Cation efflux protein transmembrane domain-like"/>
    <property type="match status" value="1"/>
</dbReference>
<feature type="domain" description="Cation efflux protein cytoplasmic" evidence="9">
    <location>
        <begin position="216"/>
        <end position="291"/>
    </location>
</feature>
<dbReference type="InterPro" id="IPR002524">
    <property type="entry name" value="Cation_efflux"/>
</dbReference>
<protein>
    <submittedName>
        <fullName evidence="10">Cation diffusion facilitator family transporter</fullName>
    </submittedName>
</protein>
<evidence type="ECO:0000256" key="7">
    <source>
        <dbReference type="SAM" id="Phobius"/>
    </source>
</evidence>
<organism evidence="10 11">
    <name type="scientific">Scopulibacillus cellulosilyticus</name>
    <dbReference type="NCBI Taxonomy" id="2665665"/>
    <lineage>
        <taxon>Bacteria</taxon>
        <taxon>Bacillati</taxon>
        <taxon>Bacillota</taxon>
        <taxon>Bacilli</taxon>
        <taxon>Bacillales</taxon>
        <taxon>Sporolactobacillaceae</taxon>
        <taxon>Scopulibacillus</taxon>
    </lineage>
</organism>
<evidence type="ECO:0000256" key="6">
    <source>
        <dbReference type="ARBA" id="ARBA00023136"/>
    </source>
</evidence>
<evidence type="ECO:0000313" key="10">
    <source>
        <dbReference type="EMBL" id="MFC7395102.1"/>
    </source>
</evidence>
<evidence type="ECO:0000256" key="2">
    <source>
        <dbReference type="ARBA" id="ARBA00008114"/>
    </source>
</evidence>
<keyword evidence="11" id="KW-1185">Reference proteome</keyword>
<comment type="subcellular location">
    <subcellularLocation>
        <location evidence="1">Membrane</location>
        <topology evidence="1">Multi-pass membrane protein</topology>
    </subcellularLocation>
</comment>
<dbReference type="InterPro" id="IPR027469">
    <property type="entry name" value="Cation_efflux_TMD_sf"/>
</dbReference>
<evidence type="ECO:0000256" key="1">
    <source>
        <dbReference type="ARBA" id="ARBA00004141"/>
    </source>
</evidence>
<dbReference type="InterPro" id="IPR050291">
    <property type="entry name" value="CDF_Transporter"/>
</dbReference>
<dbReference type="InterPro" id="IPR036837">
    <property type="entry name" value="Cation_efflux_CTD_sf"/>
</dbReference>
<gene>
    <name evidence="10" type="ORF">ACFQRG_19515</name>
</gene>
<dbReference type="Pfam" id="PF16916">
    <property type="entry name" value="ZT_dimer"/>
    <property type="match status" value="1"/>
</dbReference>
<reference evidence="11" key="1">
    <citation type="journal article" date="2019" name="Int. J. Syst. Evol. Microbiol.">
        <title>The Global Catalogue of Microorganisms (GCM) 10K type strain sequencing project: providing services to taxonomists for standard genome sequencing and annotation.</title>
        <authorList>
            <consortium name="The Broad Institute Genomics Platform"/>
            <consortium name="The Broad Institute Genome Sequencing Center for Infectious Disease"/>
            <person name="Wu L."/>
            <person name="Ma J."/>
        </authorList>
    </citation>
    <scope>NUCLEOTIDE SEQUENCE [LARGE SCALE GENOMIC DNA]</scope>
    <source>
        <strain evidence="11">CGMCC 1.16305</strain>
    </source>
</reference>
<keyword evidence="3" id="KW-0813">Transport</keyword>
<dbReference type="SUPFAM" id="SSF160240">
    <property type="entry name" value="Cation efflux protein cytoplasmic domain-like"/>
    <property type="match status" value="1"/>
</dbReference>
<feature type="transmembrane region" description="Helical" evidence="7">
    <location>
        <begin position="176"/>
        <end position="195"/>
    </location>
</feature>
<sequence>MPVQGSKLFAAWISLISNFLLTVLKILVGAIFHSTALIADGVHNGGDVIASIATLSSMKLSKQPADKEHPYGHGKAEDIASGMIAIILGLAALFLIYESVMSLLKPAVNISLWAFAAALVSLVWKYLLYIYTIKIGKRDKSKSLLATAYDHLADVYASFAAVIGLGIAWVGDIFNISLAAYGDPLAGIIVSILVLKVAIKMGADSVNVLMESSVSQEKQDGYSDIILSFSEVKRIDRLRAREHGNYILVDVRISVPGNMTIQEGHNVTKKIRNTIMKKNEDVEEVLIHLNPWYPEKHPNK</sequence>
<dbReference type="NCBIfam" id="TIGR01297">
    <property type="entry name" value="CDF"/>
    <property type="match status" value="1"/>
</dbReference>
<dbReference type="InterPro" id="IPR058533">
    <property type="entry name" value="Cation_efflux_TM"/>
</dbReference>
<feature type="transmembrane region" description="Helical" evidence="7">
    <location>
        <begin position="110"/>
        <end position="131"/>
    </location>
</feature>
<feature type="transmembrane region" description="Helical" evidence="7">
    <location>
        <begin position="12"/>
        <end position="32"/>
    </location>
</feature>
<feature type="transmembrane region" description="Helical" evidence="7">
    <location>
        <begin position="152"/>
        <end position="170"/>
    </location>
</feature>
<dbReference type="EMBL" id="JBHTCO010000042">
    <property type="protein sequence ID" value="MFC7395102.1"/>
    <property type="molecule type" value="Genomic_DNA"/>
</dbReference>
<evidence type="ECO:0000259" key="8">
    <source>
        <dbReference type="Pfam" id="PF01545"/>
    </source>
</evidence>
<dbReference type="PANTHER" id="PTHR43840">
    <property type="entry name" value="MITOCHONDRIAL METAL TRANSPORTER 1-RELATED"/>
    <property type="match status" value="1"/>
</dbReference>
<evidence type="ECO:0000259" key="9">
    <source>
        <dbReference type="Pfam" id="PF16916"/>
    </source>
</evidence>
<feature type="transmembrane region" description="Helical" evidence="7">
    <location>
        <begin position="83"/>
        <end position="104"/>
    </location>
</feature>
<dbReference type="Gene3D" id="1.20.1510.10">
    <property type="entry name" value="Cation efflux protein transmembrane domain"/>
    <property type="match status" value="1"/>
</dbReference>
<evidence type="ECO:0000313" key="11">
    <source>
        <dbReference type="Proteomes" id="UP001596505"/>
    </source>
</evidence>
<keyword evidence="4 7" id="KW-0812">Transmembrane</keyword>
<dbReference type="Proteomes" id="UP001596505">
    <property type="component" value="Unassembled WGS sequence"/>
</dbReference>